<evidence type="ECO:0000313" key="2">
    <source>
        <dbReference type="Proteomes" id="UP000507470"/>
    </source>
</evidence>
<protein>
    <recommendedName>
        <fullName evidence="3">Peptidase aspartic putative domain-containing protein</fullName>
    </recommendedName>
</protein>
<name>A0A6J8E7H3_MYTCO</name>
<dbReference type="PANTHER" id="PTHR47331:SF1">
    <property type="entry name" value="GAG-LIKE PROTEIN"/>
    <property type="match status" value="1"/>
</dbReference>
<dbReference type="Pfam" id="PF05380">
    <property type="entry name" value="Peptidase_A17"/>
    <property type="match status" value="1"/>
</dbReference>
<sequence>MSNVRFLKGVRTRYKNSIQTEIQNEKKILLSEVNKPDEQSFVLEATKCADKLKMYVEKLEIQSGKLASALEDEGEAIDNIVDEDCKLCSMAMDCYLDLTQFKERRKLDSVSMTKFKKYVKDVYLADDLPFGNESSEIDLLIGNDYYLDLILARRLEVQPGLYFLASKLGWMVTGRVKNTDDQAIETGLLIMSHTNGNELQEQKSISKKDYGVLSSQMEIRIYCFDTGENTTTKFVEEKTDWDDALCDEDLYKWNDIKCDLERIPKCAISRSIVLESDSKNVQYQLLCFWDASGSAYSAAIYLHQRDENHSRCD</sequence>
<reference evidence="1 2" key="1">
    <citation type="submission" date="2020-06" db="EMBL/GenBank/DDBJ databases">
        <authorList>
            <person name="Li R."/>
            <person name="Bekaert M."/>
        </authorList>
    </citation>
    <scope>NUCLEOTIDE SEQUENCE [LARGE SCALE GENOMIC DNA]</scope>
    <source>
        <strain evidence="2">wild</strain>
    </source>
</reference>
<organism evidence="1 2">
    <name type="scientific">Mytilus coruscus</name>
    <name type="common">Sea mussel</name>
    <dbReference type="NCBI Taxonomy" id="42192"/>
    <lineage>
        <taxon>Eukaryota</taxon>
        <taxon>Metazoa</taxon>
        <taxon>Spiralia</taxon>
        <taxon>Lophotrochozoa</taxon>
        <taxon>Mollusca</taxon>
        <taxon>Bivalvia</taxon>
        <taxon>Autobranchia</taxon>
        <taxon>Pteriomorphia</taxon>
        <taxon>Mytilida</taxon>
        <taxon>Mytiloidea</taxon>
        <taxon>Mytilidae</taxon>
        <taxon>Mytilinae</taxon>
        <taxon>Mytilus</taxon>
    </lineage>
</organism>
<keyword evidence="2" id="KW-1185">Reference proteome</keyword>
<evidence type="ECO:0008006" key="3">
    <source>
        <dbReference type="Google" id="ProtNLM"/>
    </source>
</evidence>
<dbReference type="Proteomes" id="UP000507470">
    <property type="component" value="Unassembled WGS sequence"/>
</dbReference>
<evidence type="ECO:0000313" key="1">
    <source>
        <dbReference type="EMBL" id="CAC5415552.1"/>
    </source>
</evidence>
<gene>
    <name evidence="1" type="ORF">MCOR_48242</name>
</gene>
<proteinExistence type="predicted"/>
<accession>A0A6J8E7H3</accession>
<dbReference type="OrthoDB" id="6155329at2759"/>
<dbReference type="PANTHER" id="PTHR47331">
    <property type="entry name" value="PHD-TYPE DOMAIN-CONTAINING PROTEIN"/>
    <property type="match status" value="1"/>
</dbReference>
<dbReference type="AlphaFoldDB" id="A0A6J8E7H3"/>
<dbReference type="EMBL" id="CACVKT020008448">
    <property type="protein sequence ID" value="CAC5415552.1"/>
    <property type="molecule type" value="Genomic_DNA"/>
</dbReference>
<dbReference type="InterPro" id="IPR008042">
    <property type="entry name" value="Retrotrans_Pao"/>
</dbReference>